<gene>
    <name evidence="1" type="ORF">PF011_g31167</name>
</gene>
<dbReference type="EMBL" id="QXFW01007295">
    <property type="protein sequence ID" value="KAE8957376.1"/>
    <property type="molecule type" value="Genomic_DNA"/>
</dbReference>
<protein>
    <submittedName>
        <fullName evidence="1">Uncharacterized protein</fullName>
    </submittedName>
</protein>
<evidence type="ECO:0000313" key="1">
    <source>
        <dbReference type="EMBL" id="KAE8957376.1"/>
    </source>
</evidence>
<proteinExistence type="predicted"/>
<evidence type="ECO:0000313" key="2">
    <source>
        <dbReference type="Proteomes" id="UP000460718"/>
    </source>
</evidence>
<dbReference type="AlphaFoldDB" id="A0A6A3GM32"/>
<feature type="non-terminal residue" evidence="1">
    <location>
        <position position="1"/>
    </location>
</feature>
<comment type="caution">
    <text evidence="1">The sequence shown here is derived from an EMBL/GenBank/DDBJ whole genome shotgun (WGS) entry which is preliminary data.</text>
</comment>
<accession>A0A6A3GM32</accession>
<dbReference type="Proteomes" id="UP000460718">
    <property type="component" value="Unassembled WGS sequence"/>
</dbReference>
<sequence>PPSPAKSERRNVISEAIAKAWTTASQSSKSRRRQNW</sequence>
<reference evidence="1 2" key="1">
    <citation type="submission" date="2018-09" db="EMBL/GenBank/DDBJ databases">
        <title>Genomic investigation of the strawberry pathogen Phytophthora fragariae indicates pathogenicity is determined by transcriptional variation in three key races.</title>
        <authorList>
            <person name="Adams T.M."/>
            <person name="Armitage A.D."/>
            <person name="Sobczyk M.K."/>
            <person name="Bates H.J."/>
            <person name="Dunwell J.M."/>
            <person name="Nellist C.F."/>
            <person name="Harrison R.J."/>
        </authorList>
    </citation>
    <scope>NUCLEOTIDE SEQUENCE [LARGE SCALE GENOMIC DNA]</scope>
    <source>
        <strain evidence="1 2">SCRP245</strain>
    </source>
</reference>
<name>A0A6A3GM32_9STRA</name>
<organism evidence="1 2">
    <name type="scientific">Phytophthora fragariae</name>
    <dbReference type="NCBI Taxonomy" id="53985"/>
    <lineage>
        <taxon>Eukaryota</taxon>
        <taxon>Sar</taxon>
        <taxon>Stramenopiles</taxon>
        <taxon>Oomycota</taxon>
        <taxon>Peronosporomycetes</taxon>
        <taxon>Peronosporales</taxon>
        <taxon>Peronosporaceae</taxon>
        <taxon>Phytophthora</taxon>
    </lineage>
</organism>